<keyword evidence="2" id="KW-1185">Reference proteome</keyword>
<protein>
    <submittedName>
        <fullName evidence="1">Uncharacterized protein</fullName>
    </submittedName>
</protein>
<evidence type="ECO:0000313" key="1">
    <source>
        <dbReference type="EMBL" id="KAJ2894149.1"/>
    </source>
</evidence>
<dbReference type="EMBL" id="JANBVB010000448">
    <property type="protein sequence ID" value="KAJ2894149.1"/>
    <property type="molecule type" value="Genomic_DNA"/>
</dbReference>
<gene>
    <name evidence="1" type="ORF">IWW38_002660</name>
</gene>
<reference evidence="1" key="1">
    <citation type="submission" date="2022-07" db="EMBL/GenBank/DDBJ databases">
        <title>Phylogenomic reconstructions and comparative analyses of Kickxellomycotina fungi.</title>
        <authorList>
            <person name="Reynolds N.K."/>
            <person name="Stajich J.E."/>
            <person name="Barry K."/>
            <person name="Grigoriev I.V."/>
            <person name="Crous P."/>
            <person name="Smith M.E."/>
        </authorList>
    </citation>
    <scope>NUCLEOTIDE SEQUENCE</scope>
    <source>
        <strain evidence="1">CBS 190363</strain>
    </source>
</reference>
<dbReference type="Proteomes" id="UP001139981">
    <property type="component" value="Unassembled WGS sequence"/>
</dbReference>
<sequence>MSKMKLNLASMIQVDHDVDEEFSKYETANKSFILVFLLDNVRPNVLTLAPRPNDDDMHFGSWLDANVPTNAKGDNLKTYSQEDIYDSDDCFIAVHGKPNKGEDANGPTLSAFLIVPRDACPDETELYTAKQQYVANVFGLDRCVAFSSLTEAIGSAQ</sequence>
<organism evidence="1 2">
    <name type="scientific">Coemansia aciculifera</name>
    <dbReference type="NCBI Taxonomy" id="417176"/>
    <lineage>
        <taxon>Eukaryota</taxon>
        <taxon>Fungi</taxon>
        <taxon>Fungi incertae sedis</taxon>
        <taxon>Zoopagomycota</taxon>
        <taxon>Kickxellomycotina</taxon>
        <taxon>Kickxellomycetes</taxon>
        <taxon>Kickxellales</taxon>
        <taxon>Kickxellaceae</taxon>
        <taxon>Coemansia</taxon>
    </lineage>
</organism>
<name>A0ACC1M3A6_9FUNG</name>
<comment type="caution">
    <text evidence="1">The sequence shown here is derived from an EMBL/GenBank/DDBJ whole genome shotgun (WGS) entry which is preliminary data.</text>
</comment>
<accession>A0ACC1M3A6</accession>
<proteinExistence type="predicted"/>
<evidence type="ECO:0000313" key="2">
    <source>
        <dbReference type="Proteomes" id="UP001139981"/>
    </source>
</evidence>